<organism evidence="5 6">
    <name type="scientific">Hwanghaeella grinnelliae</name>
    <dbReference type="NCBI Taxonomy" id="2500179"/>
    <lineage>
        <taxon>Bacteria</taxon>
        <taxon>Pseudomonadati</taxon>
        <taxon>Pseudomonadota</taxon>
        <taxon>Alphaproteobacteria</taxon>
        <taxon>Rhodospirillales</taxon>
        <taxon>Rhodospirillaceae</taxon>
        <taxon>Hwanghaeella</taxon>
    </lineage>
</organism>
<dbReference type="RefSeq" id="WP_127764598.1">
    <property type="nucleotide sequence ID" value="NZ_SADE01000001.1"/>
</dbReference>
<feature type="domain" description="ABC transporter" evidence="4">
    <location>
        <begin position="23"/>
        <end position="255"/>
    </location>
</feature>
<dbReference type="GO" id="GO:0005524">
    <property type="term" value="F:ATP binding"/>
    <property type="evidence" value="ECO:0007669"/>
    <property type="project" value="UniProtKB-KW"/>
</dbReference>
<evidence type="ECO:0000256" key="2">
    <source>
        <dbReference type="ARBA" id="ARBA00022741"/>
    </source>
</evidence>
<dbReference type="InterPro" id="IPR017871">
    <property type="entry name" value="ABC_transporter-like_CS"/>
</dbReference>
<keyword evidence="2" id="KW-0547">Nucleotide-binding</keyword>
<dbReference type="InterPro" id="IPR003439">
    <property type="entry name" value="ABC_transporter-like_ATP-bd"/>
</dbReference>
<dbReference type="SUPFAM" id="SSF52540">
    <property type="entry name" value="P-loop containing nucleoside triphosphate hydrolases"/>
    <property type="match status" value="1"/>
</dbReference>
<dbReference type="InterPro" id="IPR027417">
    <property type="entry name" value="P-loop_NTPase"/>
</dbReference>
<accession>A0A3S2W7K9</accession>
<dbReference type="SMART" id="SM00382">
    <property type="entry name" value="AAA"/>
    <property type="match status" value="1"/>
</dbReference>
<dbReference type="AlphaFoldDB" id="A0A3S2W7K9"/>
<dbReference type="InterPro" id="IPR050093">
    <property type="entry name" value="ABC_SmlMolc_Importer"/>
</dbReference>
<dbReference type="Gene3D" id="3.40.50.300">
    <property type="entry name" value="P-loop containing nucleotide triphosphate hydrolases"/>
    <property type="match status" value="1"/>
</dbReference>
<keyword evidence="6" id="KW-1185">Reference proteome</keyword>
<dbReference type="GO" id="GO:0015697">
    <property type="term" value="P:quaternary ammonium group transport"/>
    <property type="evidence" value="ECO:0007669"/>
    <property type="project" value="UniProtKB-ARBA"/>
</dbReference>
<dbReference type="PANTHER" id="PTHR42781:SF4">
    <property type="entry name" value="SPERMIDINE_PUTRESCINE IMPORT ATP-BINDING PROTEIN POTA"/>
    <property type="match status" value="1"/>
</dbReference>
<protein>
    <submittedName>
        <fullName evidence="5">ABC transporter ATP-binding protein</fullName>
    </submittedName>
</protein>
<dbReference type="Proteomes" id="UP000287447">
    <property type="component" value="Unassembled WGS sequence"/>
</dbReference>
<proteinExistence type="predicted"/>
<keyword evidence="3 5" id="KW-0067">ATP-binding</keyword>
<evidence type="ECO:0000256" key="3">
    <source>
        <dbReference type="ARBA" id="ARBA00022840"/>
    </source>
</evidence>
<name>A0A3S2W7K9_9PROT</name>
<evidence type="ECO:0000259" key="4">
    <source>
        <dbReference type="PROSITE" id="PS50893"/>
    </source>
</evidence>
<dbReference type="EMBL" id="SADE01000001">
    <property type="protein sequence ID" value="RVU39227.1"/>
    <property type="molecule type" value="Genomic_DNA"/>
</dbReference>
<dbReference type="FunFam" id="3.40.50.300:FF:000425">
    <property type="entry name" value="Probable ABC transporter, ATP-binding subunit"/>
    <property type="match status" value="1"/>
</dbReference>
<dbReference type="InterPro" id="IPR008995">
    <property type="entry name" value="Mo/tungstate-bd_C_term_dom"/>
</dbReference>
<evidence type="ECO:0000256" key="1">
    <source>
        <dbReference type="ARBA" id="ARBA00022448"/>
    </source>
</evidence>
<keyword evidence="1" id="KW-0813">Transport</keyword>
<evidence type="ECO:0000313" key="6">
    <source>
        <dbReference type="Proteomes" id="UP000287447"/>
    </source>
</evidence>
<dbReference type="PANTHER" id="PTHR42781">
    <property type="entry name" value="SPERMIDINE/PUTRESCINE IMPORT ATP-BINDING PROTEIN POTA"/>
    <property type="match status" value="1"/>
</dbReference>
<dbReference type="PROSITE" id="PS00211">
    <property type="entry name" value="ABC_TRANSPORTER_1"/>
    <property type="match status" value="1"/>
</dbReference>
<evidence type="ECO:0000313" key="5">
    <source>
        <dbReference type="EMBL" id="RVU39227.1"/>
    </source>
</evidence>
<gene>
    <name evidence="5" type="ORF">EOI86_08280</name>
</gene>
<dbReference type="GO" id="GO:0016887">
    <property type="term" value="F:ATP hydrolysis activity"/>
    <property type="evidence" value="ECO:0007669"/>
    <property type="project" value="InterPro"/>
</dbReference>
<comment type="caution">
    <text evidence="5">The sequence shown here is derived from an EMBL/GenBank/DDBJ whole genome shotgun (WGS) entry which is preliminary data.</text>
</comment>
<reference evidence="6" key="1">
    <citation type="submission" date="2019-01" db="EMBL/GenBank/DDBJ databases">
        <title>Gri0909 isolated from a small marine red alga.</title>
        <authorList>
            <person name="Kim J."/>
            <person name="Jeong S.E."/>
            <person name="Jeon C.O."/>
        </authorList>
    </citation>
    <scope>NUCLEOTIDE SEQUENCE [LARGE SCALE GENOMIC DNA]</scope>
    <source>
        <strain evidence="6">Gri0909</strain>
    </source>
</reference>
<dbReference type="InterPro" id="IPR003593">
    <property type="entry name" value="AAA+_ATPase"/>
</dbReference>
<dbReference type="SUPFAM" id="SSF50331">
    <property type="entry name" value="MOP-like"/>
    <property type="match status" value="1"/>
</dbReference>
<dbReference type="OrthoDB" id="9802264at2"/>
<sequence length="374" mass="40168">MTDMSNVMETGNDPEESAEKPALEFRNIVHAYGSVVAVKDLSLSIAPSETVCLLGPSGCGKTTALRVAAGLETPSTGEVWMGDRQLNGGARDVPPENRHIGLVFQDYALFPHMDVFQNVMFGLERMAERERRERALDALSLVGMADYAETYPHTLSGGQQQRVALARALAPKPAVVLLDEPFSGLDARLRDSVRDKTFHALRQSGAAALMVTHDAEEAMYMADRIAVMKEGRLVQVGAPRELYQQPNTPFVASFFGEVNRILGVVQGGSVETAVGVLPAPGLSNGAPVEVLVRPEALRLTPATVDSIGPGYAKVLSARLLGRTSLVHLCTCKTTGEELHLHARVPGSYLPVEETIQAIELDQSQAFVFPGGAAK</sequence>
<dbReference type="Pfam" id="PF00005">
    <property type="entry name" value="ABC_tran"/>
    <property type="match status" value="1"/>
</dbReference>
<dbReference type="PROSITE" id="PS50893">
    <property type="entry name" value="ABC_TRANSPORTER_2"/>
    <property type="match status" value="1"/>
</dbReference>